<organism evidence="2 3">
    <name type="scientific">Nonomuraea marmarensis</name>
    <dbReference type="NCBI Taxonomy" id="3351344"/>
    <lineage>
        <taxon>Bacteria</taxon>
        <taxon>Bacillati</taxon>
        <taxon>Actinomycetota</taxon>
        <taxon>Actinomycetes</taxon>
        <taxon>Streptosporangiales</taxon>
        <taxon>Streptosporangiaceae</taxon>
        <taxon>Nonomuraea</taxon>
    </lineage>
</organism>
<dbReference type="Proteomes" id="UP001603978">
    <property type="component" value="Unassembled WGS sequence"/>
</dbReference>
<keyword evidence="3" id="KW-1185">Reference proteome</keyword>
<name>A0ABW7AB03_9ACTN</name>
<protein>
    <recommendedName>
        <fullName evidence="4">DUF4258 domain-containing protein</fullName>
    </recommendedName>
</protein>
<evidence type="ECO:0000256" key="1">
    <source>
        <dbReference type="SAM" id="MobiDB-lite"/>
    </source>
</evidence>
<dbReference type="EMBL" id="JBICRM010000007">
    <property type="protein sequence ID" value="MFG1704218.1"/>
    <property type="molecule type" value="Genomic_DNA"/>
</dbReference>
<proteinExistence type="predicted"/>
<evidence type="ECO:0008006" key="4">
    <source>
        <dbReference type="Google" id="ProtNLM"/>
    </source>
</evidence>
<sequence>MGVTLPEEAHAMLIALGVPWPNVDEDEIHKDADAWRTVLAMAEPSAARADATMRGAQESYRGEGSTELAGYWNETGGNGGHQSQAIAAARSAPVVLDNTAWLTTGVKVAVGTAAVITTVRVARAFLAGGPFGGAMATAEMLRSRALIGKIQREGAEGAGKVIAPALARGVTQPFRRVLENMRRPALAGAGGPRITWPRTVGPRATTGPRHARDYMASMGRSNNNARRGGNGRRGGGRRNSGGRADSTDGTTAHAADRQAQRGISDDMIEQTKQSGKKRAGNQPGTTVYETESVRVVENKRGGIISAIWKRK</sequence>
<evidence type="ECO:0000313" key="3">
    <source>
        <dbReference type="Proteomes" id="UP001603978"/>
    </source>
</evidence>
<gene>
    <name evidence="2" type="ORF">ACFLIM_13595</name>
</gene>
<evidence type="ECO:0000313" key="2">
    <source>
        <dbReference type="EMBL" id="MFG1704218.1"/>
    </source>
</evidence>
<comment type="caution">
    <text evidence="2">The sequence shown here is derived from an EMBL/GenBank/DDBJ whole genome shotgun (WGS) entry which is preliminary data.</text>
</comment>
<reference evidence="2 3" key="1">
    <citation type="submission" date="2024-10" db="EMBL/GenBank/DDBJ databases">
        <authorList>
            <person name="Topkara A.R."/>
            <person name="Saygin H."/>
        </authorList>
    </citation>
    <scope>NUCLEOTIDE SEQUENCE [LARGE SCALE GENOMIC DNA]</scope>
    <source>
        <strain evidence="2 3">M3C6</strain>
    </source>
</reference>
<accession>A0ABW7AB03</accession>
<feature type="region of interest" description="Disordered" evidence="1">
    <location>
        <begin position="186"/>
        <end position="286"/>
    </location>
</feature>
<dbReference type="RefSeq" id="WP_393165067.1">
    <property type="nucleotide sequence ID" value="NZ_JBICRM010000007.1"/>
</dbReference>